<dbReference type="GO" id="GO:0005199">
    <property type="term" value="F:structural constituent of cell wall"/>
    <property type="evidence" value="ECO:0007669"/>
    <property type="project" value="TreeGrafter"/>
</dbReference>
<dbReference type="EMBL" id="HE978318">
    <property type="protein sequence ID" value="CCK70380.1"/>
    <property type="molecule type" value="Genomic_DNA"/>
</dbReference>
<dbReference type="Proteomes" id="UP000006310">
    <property type="component" value="Chromosome 5"/>
</dbReference>
<evidence type="ECO:0000313" key="3">
    <source>
        <dbReference type="Proteomes" id="UP000006310"/>
    </source>
</evidence>
<evidence type="ECO:0000256" key="1">
    <source>
        <dbReference type="SAM" id="SignalP"/>
    </source>
</evidence>
<dbReference type="InterPro" id="IPR000992">
    <property type="entry name" value="SRP1_TIP1"/>
</dbReference>
<dbReference type="GO" id="GO:0031505">
    <property type="term" value="P:fungal-type cell wall organization"/>
    <property type="evidence" value="ECO:0007669"/>
    <property type="project" value="TreeGrafter"/>
</dbReference>
<dbReference type="GO" id="GO:0000324">
    <property type="term" value="C:fungal-type vacuole"/>
    <property type="evidence" value="ECO:0007669"/>
    <property type="project" value="TreeGrafter"/>
</dbReference>
<dbReference type="PANTHER" id="PTHR31002">
    <property type="entry name" value="SERIPAUPERIN"/>
    <property type="match status" value="1"/>
</dbReference>
<organism evidence="2 3">
    <name type="scientific">Huiozyma naganishii (strain ATCC MYA-139 / BCRC 22969 / CBS 8797 / KCTC 17520 / NBRC 10181 / NCYC 3082 / Yp74L-3)</name>
    <name type="common">Yeast</name>
    <name type="synonym">Kazachstania naganishii</name>
    <dbReference type="NCBI Taxonomy" id="1071383"/>
    <lineage>
        <taxon>Eukaryota</taxon>
        <taxon>Fungi</taxon>
        <taxon>Dikarya</taxon>
        <taxon>Ascomycota</taxon>
        <taxon>Saccharomycotina</taxon>
        <taxon>Saccharomycetes</taxon>
        <taxon>Saccharomycetales</taxon>
        <taxon>Saccharomycetaceae</taxon>
        <taxon>Huiozyma</taxon>
    </lineage>
</organism>
<dbReference type="KEGG" id="kng:KNAG_0E01130"/>
<reference evidence="2 3" key="1">
    <citation type="journal article" date="2011" name="Proc. Natl. Acad. Sci. U.S.A.">
        <title>Evolutionary erosion of yeast sex chromosomes by mating-type switching accidents.</title>
        <authorList>
            <person name="Gordon J.L."/>
            <person name="Armisen D."/>
            <person name="Proux-Wera E."/>
            <person name="Oheigeartaigh S.S."/>
            <person name="Byrne K.P."/>
            <person name="Wolfe K.H."/>
        </authorList>
    </citation>
    <scope>NUCLEOTIDE SEQUENCE [LARGE SCALE GENOMIC DNA]</scope>
    <source>
        <strain evidence="3">ATCC MYA-139 / BCRC 22969 / CBS 8797 / CCRC 22969 / KCTC 17520 / NBRC 10181 / NCYC 3082</strain>
    </source>
</reference>
<reference evidence="3" key="2">
    <citation type="submission" date="2012-08" db="EMBL/GenBank/DDBJ databases">
        <title>Genome sequence of Kazachstania naganishii.</title>
        <authorList>
            <person name="Gordon J.L."/>
            <person name="Armisen D."/>
            <person name="Proux-Wera E."/>
            <person name="OhEigeartaigh S.S."/>
            <person name="Byrne K.P."/>
            <person name="Wolfe K.H."/>
        </authorList>
    </citation>
    <scope>NUCLEOTIDE SEQUENCE [LARGE SCALE GENOMIC DNA]</scope>
    <source>
        <strain evidence="3">ATCC MYA-139 / BCRC 22969 / CBS 8797 / CCRC 22969 / KCTC 17520 / NBRC 10181 / NCYC 3082</strain>
    </source>
</reference>
<dbReference type="InterPro" id="IPR050788">
    <property type="entry name" value="Yeast_SRP1/TIP1_CWP"/>
</dbReference>
<dbReference type="GeneID" id="34526080"/>
<protein>
    <recommendedName>
        <fullName evidence="4">Seripauperin</fullName>
    </recommendedName>
</protein>
<name>J7R698_HUIN7</name>
<dbReference type="PANTHER" id="PTHR31002:SF34">
    <property type="entry name" value="CELL WALL PROTEIN CWP1-RELATED"/>
    <property type="match status" value="1"/>
</dbReference>
<dbReference type="HOGENOM" id="CLU_136376_0_0_1"/>
<dbReference type="GO" id="GO:0009277">
    <property type="term" value="C:fungal-type cell wall"/>
    <property type="evidence" value="ECO:0007669"/>
    <property type="project" value="TreeGrafter"/>
</dbReference>
<sequence length="132" mass="14408">MVSIKSIALSAYALTAAQLVSAAPATTLPANAEEVKEVELGVYVNDITKNLMEYYAFRAEHPEQAYPGIIETAVFEDMMGQPQSEWINQLTTIDYNEVQSMFTGVPWYSDRLAPALSSSLKALNIATTVATV</sequence>
<feature type="chain" id="PRO_5003795936" description="Seripauperin" evidence="1">
    <location>
        <begin position="23"/>
        <end position="132"/>
    </location>
</feature>
<gene>
    <name evidence="2" type="primary">KNAG0E01130</name>
    <name evidence="2" type="ordered locus">KNAG_0E01130</name>
</gene>
<dbReference type="RefSeq" id="XP_022464626.1">
    <property type="nucleotide sequence ID" value="XM_022608095.1"/>
</dbReference>
<keyword evidence="3" id="KW-1185">Reference proteome</keyword>
<dbReference type="AlphaFoldDB" id="J7R698"/>
<evidence type="ECO:0008006" key="4">
    <source>
        <dbReference type="Google" id="ProtNLM"/>
    </source>
</evidence>
<dbReference type="OMA" id="LKMQMAN"/>
<feature type="signal peptide" evidence="1">
    <location>
        <begin position="1"/>
        <end position="22"/>
    </location>
</feature>
<keyword evidence="1" id="KW-0732">Signal</keyword>
<evidence type="ECO:0000313" key="2">
    <source>
        <dbReference type="EMBL" id="CCK70380.1"/>
    </source>
</evidence>
<accession>J7R698</accession>
<proteinExistence type="predicted"/>
<dbReference type="Pfam" id="PF00660">
    <property type="entry name" value="SRP1_TIP1"/>
    <property type="match status" value="1"/>
</dbReference>